<evidence type="ECO:0000256" key="3">
    <source>
        <dbReference type="ARBA" id="ARBA00012483"/>
    </source>
</evidence>
<dbReference type="EC" id="2.3.2.27" evidence="3"/>
<dbReference type="InterPro" id="IPR050617">
    <property type="entry name" value="E3_ligase_FN3/SPRY"/>
</dbReference>
<dbReference type="Pfam" id="PF18568">
    <property type="entry name" value="COS"/>
    <property type="match status" value="1"/>
</dbReference>
<keyword evidence="5" id="KW-0808">Transferase</keyword>
<evidence type="ECO:0000256" key="2">
    <source>
        <dbReference type="ARBA" id="ARBA00004496"/>
    </source>
</evidence>
<proteinExistence type="predicted"/>
<keyword evidence="7" id="KW-0833">Ubl conjugation pathway</keyword>
<evidence type="ECO:0000259" key="9">
    <source>
        <dbReference type="Pfam" id="PF18568"/>
    </source>
</evidence>
<sequence>MLEECDLLIDIIQQRRQVIGSKIKEGKTQTMRKLAQQFSNCQQCIGVSMARASTQVLIPESHLTDTFDLLALDFTLEKKLLESLDYLTAPSAPTISEELSNSSYDTIILLCRCNNPWAVLHNSKEQLLEPPPPWQQLRSVGVLLDYDAGYLSFYDTAGAQHLHTYRVEPLSD</sequence>
<dbReference type="PANTHER" id="PTHR24099">
    <property type="entry name" value="E3 UBIQUITIN-PROTEIN LIGASE TRIM36-RELATED"/>
    <property type="match status" value="1"/>
</dbReference>
<dbReference type="Gene3D" id="2.60.120.920">
    <property type="match status" value="1"/>
</dbReference>
<evidence type="ECO:0000256" key="5">
    <source>
        <dbReference type="ARBA" id="ARBA00022679"/>
    </source>
</evidence>
<name>A0A9Q0I2V2_9TELE</name>
<dbReference type="PANTHER" id="PTHR24099:SF23">
    <property type="entry name" value="E3 UBIQUITIN-PROTEIN LIGASE MIDLINE-1"/>
    <property type="match status" value="1"/>
</dbReference>
<dbReference type="InterPro" id="IPR040859">
    <property type="entry name" value="Midline-1_COS"/>
</dbReference>
<accession>A0A9Q0I2V2</accession>
<evidence type="ECO:0000256" key="7">
    <source>
        <dbReference type="ARBA" id="ARBA00022786"/>
    </source>
</evidence>
<dbReference type="GO" id="GO:0046872">
    <property type="term" value="F:metal ion binding"/>
    <property type="evidence" value="ECO:0007669"/>
    <property type="project" value="UniProtKB-KW"/>
</dbReference>
<dbReference type="Pfam" id="PF00622">
    <property type="entry name" value="SPRY"/>
    <property type="match status" value="1"/>
</dbReference>
<comment type="catalytic activity">
    <reaction evidence="1">
        <text>S-ubiquitinyl-[E2 ubiquitin-conjugating enzyme]-L-cysteine + [acceptor protein]-L-lysine = [E2 ubiquitin-conjugating enzyme]-L-cysteine + N(6)-ubiquitinyl-[acceptor protein]-L-lysine.</text>
        <dbReference type="EC" id="2.3.2.27"/>
    </reaction>
</comment>
<feature type="domain" description="Midline-1 COS" evidence="9">
    <location>
        <begin position="47"/>
        <end position="82"/>
    </location>
</feature>
<dbReference type="GO" id="GO:0061630">
    <property type="term" value="F:ubiquitin protein ligase activity"/>
    <property type="evidence" value="ECO:0007669"/>
    <property type="project" value="UniProtKB-EC"/>
</dbReference>
<comment type="subcellular location">
    <subcellularLocation>
        <location evidence="2">Cytoplasm</location>
    </subcellularLocation>
</comment>
<dbReference type="GO" id="GO:0070507">
    <property type="term" value="P:regulation of microtubule cytoskeleton organization"/>
    <property type="evidence" value="ECO:0007669"/>
    <property type="project" value="TreeGrafter"/>
</dbReference>
<dbReference type="GO" id="GO:0005737">
    <property type="term" value="C:cytoplasm"/>
    <property type="evidence" value="ECO:0007669"/>
    <property type="project" value="UniProtKB-SubCell"/>
</dbReference>
<evidence type="ECO:0000256" key="1">
    <source>
        <dbReference type="ARBA" id="ARBA00000900"/>
    </source>
</evidence>
<protein>
    <recommendedName>
        <fullName evidence="3">RING-type E3 ubiquitin transferase</fullName>
        <ecNumber evidence="3">2.3.2.27</ecNumber>
    </recommendedName>
</protein>
<dbReference type="AlphaFoldDB" id="A0A9Q0I2V2"/>
<feature type="domain" description="SPRY" evidence="8">
    <location>
        <begin position="120"/>
        <end position="169"/>
    </location>
</feature>
<evidence type="ECO:0000259" key="8">
    <source>
        <dbReference type="Pfam" id="PF00622"/>
    </source>
</evidence>
<dbReference type="InterPro" id="IPR003877">
    <property type="entry name" value="SPRY_dom"/>
</dbReference>
<dbReference type="Proteomes" id="UP001148018">
    <property type="component" value="Unassembled WGS sequence"/>
</dbReference>
<dbReference type="InterPro" id="IPR043136">
    <property type="entry name" value="B30.2/SPRY_sf"/>
</dbReference>
<dbReference type="InterPro" id="IPR013320">
    <property type="entry name" value="ConA-like_dom_sf"/>
</dbReference>
<organism evidence="10 11">
    <name type="scientific">Muraenolepis orangiensis</name>
    <name type="common">Patagonian moray cod</name>
    <dbReference type="NCBI Taxonomy" id="630683"/>
    <lineage>
        <taxon>Eukaryota</taxon>
        <taxon>Metazoa</taxon>
        <taxon>Chordata</taxon>
        <taxon>Craniata</taxon>
        <taxon>Vertebrata</taxon>
        <taxon>Euteleostomi</taxon>
        <taxon>Actinopterygii</taxon>
        <taxon>Neopterygii</taxon>
        <taxon>Teleostei</taxon>
        <taxon>Neoteleostei</taxon>
        <taxon>Acanthomorphata</taxon>
        <taxon>Zeiogadaria</taxon>
        <taxon>Gadariae</taxon>
        <taxon>Gadiformes</taxon>
        <taxon>Muraenolepidoidei</taxon>
        <taxon>Muraenolepididae</taxon>
        <taxon>Muraenolepis</taxon>
    </lineage>
</organism>
<keyword evidence="4" id="KW-0963">Cytoplasm</keyword>
<reference evidence="10" key="1">
    <citation type="submission" date="2022-07" db="EMBL/GenBank/DDBJ databases">
        <title>Chromosome-level genome of Muraenolepis orangiensis.</title>
        <authorList>
            <person name="Kim J."/>
        </authorList>
    </citation>
    <scope>NUCLEOTIDE SEQUENCE</scope>
    <source>
        <strain evidence="10">KU_S4_2022</strain>
        <tissue evidence="10">Muscle</tissue>
    </source>
</reference>
<evidence type="ECO:0000256" key="4">
    <source>
        <dbReference type="ARBA" id="ARBA00022490"/>
    </source>
</evidence>
<keyword evidence="6" id="KW-0479">Metal-binding</keyword>
<evidence type="ECO:0000313" key="11">
    <source>
        <dbReference type="Proteomes" id="UP001148018"/>
    </source>
</evidence>
<evidence type="ECO:0000313" key="10">
    <source>
        <dbReference type="EMBL" id="KAJ3584787.1"/>
    </source>
</evidence>
<dbReference type="EMBL" id="JANIIK010000119">
    <property type="protein sequence ID" value="KAJ3584787.1"/>
    <property type="molecule type" value="Genomic_DNA"/>
</dbReference>
<dbReference type="OrthoDB" id="9049620at2759"/>
<evidence type="ECO:0000256" key="6">
    <source>
        <dbReference type="ARBA" id="ARBA00022723"/>
    </source>
</evidence>
<gene>
    <name evidence="10" type="ORF">NHX12_015282</name>
</gene>
<keyword evidence="11" id="KW-1185">Reference proteome</keyword>
<dbReference type="SUPFAM" id="SSF49899">
    <property type="entry name" value="Concanavalin A-like lectins/glucanases"/>
    <property type="match status" value="1"/>
</dbReference>
<feature type="non-terminal residue" evidence="10">
    <location>
        <position position="1"/>
    </location>
</feature>
<comment type="caution">
    <text evidence="10">The sequence shown here is derived from an EMBL/GenBank/DDBJ whole genome shotgun (WGS) entry which is preliminary data.</text>
</comment>